<evidence type="ECO:0000256" key="4">
    <source>
        <dbReference type="ARBA" id="ARBA00022692"/>
    </source>
</evidence>
<dbReference type="Proteomes" id="UP000315037">
    <property type="component" value="Unassembled WGS sequence"/>
</dbReference>
<feature type="binding site" description="covalent" evidence="9">
    <location>
        <position position="72"/>
    </location>
    <ligand>
        <name>heme c</name>
        <dbReference type="ChEBI" id="CHEBI:61717"/>
    </ligand>
</feature>
<evidence type="ECO:0000256" key="7">
    <source>
        <dbReference type="ARBA" id="ARBA00023004"/>
    </source>
</evidence>
<organism evidence="12 13">
    <name type="scientific">Oecophyllibacter saccharovorans</name>
    <dbReference type="NCBI Taxonomy" id="2558360"/>
    <lineage>
        <taxon>Bacteria</taxon>
        <taxon>Pseudomonadati</taxon>
        <taxon>Pseudomonadota</taxon>
        <taxon>Alphaproteobacteria</taxon>
        <taxon>Acetobacterales</taxon>
        <taxon>Acetobacteraceae</taxon>
        <taxon>Oecophyllibacter</taxon>
    </lineage>
</organism>
<comment type="subcellular location">
    <subcellularLocation>
        <location evidence="1">Membrane</location>
    </subcellularLocation>
</comment>
<dbReference type="GO" id="GO:0016020">
    <property type="term" value="C:membrane"/>
    <property type="evidence" value="ECO:0007669"/>
    <property type="project" value="UniProtKB-SubCell"/>
</dbReference>
<keyword evidence="3 9" id="KW-0349">Heme</keyword>
<reference evidence="12 13" key="1">
    <citation type="submission" date="2019-03" db="EMBL/GenBank/DDBJ databases">
        <title>The complete genome sequence of Neokomagataea sp. Jb2 NBRC113641.</title>
        <authorList>
            <person name="Chua K.-O."/>
            <person name="Chan K.-G."/>
            <person name="See-Too W.-S."/>
        </authorList>
    </citation>
    <scope>NUCLEOTIDE SEQUENCE [LARGE SCALE GENOMIC DNA]</scope>
    <source>
        <strain evidence="12 13">Jb2</strain>
    </source>
</reference>
<dbReference type="GO" id="GO:0009055">
    <property type="term" value="F:electron transfer activity"/>
    <property type="evidence" value="ECO:0007669"/>
    <property type="project" value="InterPro"/>
</dbReference>
<feature type="binding site" description="covalent" evidence="9">
    <location>
        <position position="195"/>
    </location>
    <ligand>
        <name>heme c</name>
        <dbReference type="ChEBI" id="CHEBI:61717"/>
    </ligand>
</feature>
<keyword evidence="4 10" id="KW-0812">Transmembrane</keyword>
<dbReference type="InterPro" id="IPR009056">
    <property type="entry name" value="Cyt_c-like_dom"/>
</dbReference>
<dbReference type="PANTHER" id="PTHR10266">
    <property type="entry name" value="CYTOCHROME C1"/>
    <property type="match status" value="1"/>
</dbReference>
<dbReference type="EMBL" id="SORZ01000001">
    <property type="protein sequence ID" value="TPW36045.1"/>
    <property type="molecule type" value="Genomic_DNA"/>
</dbReference>
<dbReference type="InterPro" id="IPR002326">
    <property type="entry name" value="Cyt_c1"/>
</dbReference>
<sequence>MPFFISPARPLRSPGRSWLRGLRFICLALTPGLAVLSGVSAVQAQPGVAERLAAVPSAARGAVIFQHVCSACHGLDRLQYADLLPLLEQAERADSTNAQKAHENAYSDLLSWAATRHATLASPIASPYPNPAAAKAANGGDMPPDLSVIVRTIRGGPAYVQAMLEGYRPPPPGLKLGPDTYYNPVALTHHHRFHMPPPFHDGMDFGPYGQGATVAEMARDVTAFLVWSAWPHARARLLAGYGVLAYLAVLTGVMAALIGLIWRRPPSGREETQPGRKQPHE</sequence>
<feature type="binding site" description="covalent" evidence="9">
    <location>
        <position position="69"/>
    </location>
    <ligand>
        <name>heme c</name>
        <dbReference type="ChEBI" id="CHEBI:61717"/>
    </ligand>
</feature>
<dbReference type="GO" id="GO:0020037">
    <property type="term" value="F:heme binding"/>
    <property type="evidence" value="ECO:0007669"/>
    <property type="project" value="InterPro"/>
</dbReference>
<dbReference type="PROSITE" id="PS51007">
    <property type="entry name" value="CYTC"/>
    <property type="match status" value="1"/>
</dbReference>
<feature type="binding site" description="covalent" evidence="9">
    <location>
        <position position="73"/>
    </location>
    <ligand>
        <name>heme c</name>
        <dbReference type="ChEBI" id="CHEBI:61717"/>
    </ligand>
</feature>
<dbReference type="PANTHER" id="PTHR10266:SF3">
    <property type="entry name" value="CYTOCHROME C1, HEME PROTEIN, MITOCHONDRIAL"/>
    <property type="match status" value="1"/>
</dbReference>
<evidence type="ECO:0000256" key="8">
    <source>
        <dbReference type="ARBA" id="ARBA00023136"/>
    </source>
</evidence>
<comment type="cofactor">
    <cofactor evidence="9">
        <name>heme c</name>
        <dbReference type="ChEBI" id="CHEBI:61717"/>
    </cofactor>
    <text evidence="9">Binds 1 heme c group covalently per subunit.</text>
</comment>
<keyword evidence="13" id="KW-1185">Reference proteome</keyword>
<dbReference type="Pfam" id="PF02167">
    <property type="entry name" value="Cytochrom_C1"/>
    <property type="match status" value="1"/>
</dbReference>
<keyword evidence="7 9" id="KW-0408">Iron</keyword>
<evidence type="ECO:0000259" key="11">
    <source>
        <dbReference type="PROSITE" id="PS51007"/>
    </source>
</evidence>
<dbReference type="AlphaFoldDB" id="A0A506URR8"/>
<comment type="caution">
    <text evidence="12">The sequence shown here is derived from an EMBL/GenBank/DDBJ whole genome shotgun (WGS) entry which is preliminary data.</text>
</comment>
<gene>
    <name evidence="12" type="ORF">E3202_03865</name>
</gene>
<accession>A0A506URR8</accession>
<dbReference type="GO" id="GO:0046872">
    <property type="term" value="F:metal ion binding"/>
    <property type="evidence" value="ECO:0007669"/>
    <property type="project" value="UniProtKB-KW"/>
</dbReference>
<evidence type="ECO:0000256" key="1">
    <source>
        <dbReference type="ARBA" id="ARBA00004370"/>
    </source>
</evidence>
<keyword evidence="8 10" id="KW-0472">Membrane</keyword>
<evidence type="ECO:0000313" key="12">
    <source>
        <dbReference type="EMBL" id="TPW36045.1"/>
    </source>
</evidence>
<name>A0A506URR8_9PROT</name>
<evidence type="ECO:0000256" key="10">
    <source>
        <dbReference type="SAM" id="Phobius"/>
    </source>
</evidence>
<feature type="domain" description="Cytochrome c" evidence="11">
    <location>
        <begin position="56"/>
        <end position="157"/>
    </location>
</feature>
<dbReference type="InterPro" id="IPR036909">
    <property type="entry name" value="Cyt_c-like_dom_sf"/>
</dbReference>
<evidence type="ECO:0000313" key="13">
    <source>
        <dbReference type="Proteomes" id="UP000315037"/>
    </source>
</evidence>
<evidence type="ECO:0000256" key="3">
    <source>
        <dbReference type="ARBA" id="ARBA00022617"/>
    </source>
</evidence>
<dbReference type="SUPFAM" id="SSF46626">
    <property type="entry name" value="Cytochrome c"/>
    <property type="match status" value="1"/>
</dbReference>
<evidence type="ECO:0000256" key="6">
    <source>
        <dbReference type="ARBA" id="ARBA00022989"/>
    </source>
</evidence>
<protein>
    <recommendedName>
        <fullName evidence="2">Cytochrome c1</fullName>
    </recommendedName>
</protein>
<keyword evidence="5 9" id="KW-0479">Metal-binding</keyword>
<feature type="transmembrane region" description="Helical" evidence="10">
    <location>
        <begin position="238"/>
        <end position="262"/>
    </location>
</feature>
<dbReference type="Gene3D" id="1.10.760.10">
    <property type="entry name" value="Cytochrome c-like domain"/>
    <property type="match status" value="1"/>
</dbReference>
<evidence type="ECO:0000256" key="2">
    <source>
        <dbReference type="ARBA" id="ARBA00016165"/>
    </source>
</evidence>
<evidence type="ECO:0000256" key="5">
    <source>
        <dbReference type="ARBA" id="ARBA00022723"/>
    </source>
</evidence>
<dbReference type="PRINTS" id="PR00603">
    <property type="entry name" value="CYTOCHROMEC1"/>
</dbReference>
<proteinExistence type="predicted"/>
<evidence type="ECO:0000256" key="9">
    <source>
        <dbReference type="PIRSR" id="PIRSR602326-1"/>
    </source>
</evidence>
<keyword evidence="6 10" id="KW-1133">Transmembrane helix</keyword>